<evidence type="ECO:0000313" key="3">
    <source>
        <dbReference type="EMBL" id="KAL1502161.1"/>
    </source>
</evidence>
<sequence>MDSLSKNDKSNEAPIQLKSVQDRPQMVNNHGGCLSLISGKNKRSNPLETDKNTKKRRHSNDESDFETTSKHLKLNPKIFNKQRFHNFPNRKYQKNGKNRRNRRNRRNRKEICLTEKTIPQSTNDYAHHVAYLSKYGKNFYCPINQKPKSGLKPIYIDGSNVAFLHGQNERFSVAGLKICIDFFIKRGHEVKAFVPHYRLRKGQTTDQELLHELYRKKLIITTPTLYIHNERRSPYDDWYIVQSAAANGGIIVSADNFQDILTSNPNLRGVVEEQRKNT</sequence>
<gene>
    <name evidence="3" type="ORF">ABEB36_007347</name>
</gene>
<protein>
    <recommendedName>
        <fullName evidence="2">RNase NYN domain-containing protein</fullName>
    </recommendedName>
</protein>
<dbReference type="Proteomes" id="UP001566132">
    <property type="component" value="Unassembled WGS sequence"/>
</dbReference>
<dbReference type="InterPro" id="IPR051101">
    <property type="entry name" value="ZC3H12/N4BP1_RNase_Reg"/>
</dbReference>
<dbReference type="PANTHER" id="PTHR12876">
    <property type="entry name" value="N4BP1-RELATED"/>
    <property type="match status" value="1"/>
</dbReference>
<organism evidence="3 4">
    <name type="scientific">Hypothenemus hampei</name>
    <name type="common">Coffee berry borer</name>
    <dbReference type="NCBI Taxonomy" id="57062"/>
    <lineage>
        <taxon>Eukaryota</taxon>
        <taxon>Metazoa</taxon>
        <taxon>Ecdysozoa</taxon>
        <taxon>Arthropoda</taxon>
        <taxon>Hexapoda</taxon>
        <taxon>Insecta</taxon>
        <taxon>Pterygota</taxon>
        <taxon>Neoptera</taxon>
        <taxon>Endopterygota</taxon>
        <taxon>Coleoptera</taxon>
        <taxon>Polyphaga</taxon>
        <taxon>Cucujiformia</taxon>
        <taxon>Curculionidae</taxon>
        <taxon>Scolytinae</taxon>
        <taxon>Hypothenemus</taxon>
    </lineage>
</organism>
<accession>A0ABD1EXM4</accession>
<keyword evidence="4" id="KW-1185">Reference proteome</keyword>
<evidence type="ECO:0000313" key="4">
    <source>
        <dbReference type="Proteomes" id="UP001566132"/>
    </source>
</evidence>
<feature type="compositionally biased region" description="Basic and acidic residues" evidence="1">
    <location>
        <begin position="1"/>
        <end position="11"/>
    </location>
</feature>
<feature type="domain" description="RNase NYN" evidence="2">
    <location>
        <begin position="151"/>
        <end position="275"/>
    </location>
</feature>
<reference evidence="3 4" key="1">
    <citation type="submission" date="2024-05" db="EMBL/GenBank/DDBJ databases">
        <title>Genetic variation in Jamaican populations of the coffee berry borer (Hypothenemus hampei).</title>
        <authorList>
            <person name="Errbii M."/>
            <person name="Myrie A."/>
        </authorList>
    </citation>
    <scope>NUCLEOTIDE SEQUENCE [LARGE SCALE GENOMIC DNA]</scope>
    <source>
        <strain evidence="3">JA-Hopewell-2020-01-JO</strain>
        <tissue evidence="3">Whole body</tissue>
    </source>
</reference>
<comment type="caution">
    <text evidence="3">The sequence shown here is derived from an EMBL/GenBank/DDBJ whole genome shotgun (WGS) entry which is preliminary data.</text>
</comment>
<evidence type="ECO:0000259" key="2">
    <source>
        <dbReference type="Pfam" id="PF11977"/>
    </source>
</evidence>
<dbReference type="PANTHER" id="PTHR12876:SF35">
    <property type="entry name" value="LD08718P-RELATED"/>
    <property type="match status" value="1"/>
</dbReference>
<dbReference type="Pfam" id="PF11977">
    <property type="entry name" value="RNase_Zc3h12a"/>
    <property type="match status" value="1"/>
</dbReference>
<dbReference type="EMBL" id="JBDJPC010000005">
    <property type="protein sequence ID" value="KAL1502161.1"/>
    <property type="molecule type" value="Genomic_DNA"/>
</dbReference>
<dbReference type="InterPro" id="IPR021869">
    <property type="entry name" value="RNase_Zc3h12_NYN"/>
</dbReference>
<dbReference type="AlphaFoldDB" id="A0ABD1EXM4"/>
<name>A0ABD1EXM4_HYPHA</name>
<evidence type="ECO:0000256" key="1">
    <source>
        <dbReference type="SAM" id="MobiDB-lite"/>
    </source>
</evidence>
<feature type="compositionally biased region" description="Basic residues" evidence="1">
    <location>
        <begin position="91"/>
        <end position="108"/>
    </location>
</feature>
<feature type="region of interest" description="Disordered" evidence="1">
    <location>
        <begin position="84"/>
        <end position="108"/>
    </location>
</feature>
<proteinExistence type="predicted"/>
<dbReference type="Gene3D" id="3.40.50.11980">
    <property type="match status" value="1"/>
</dbReference>
<feature type="region of interest" description="Disordered" evidence="1">
    <location>
        <begin position="1"/>
        <end position="72"/>
    </location>
</feature>